<evidence type="ECO:0000259" key="8">
    <source>
        <dbReference type="SMART" id="SM00702"/>
    </source>
</evidence>
<dbReference type="PANTHER" id="PTHR10869:SF242">
    <property type="entry name" value="PROLYL 4-HYDROXYLASE ALPHA SUBUNIT DOMAIN-CONTAINING PROTEIN"/>
    <property type="match status" value="1"/>
</dbReference>
<evidence type="ECO:0000256" key="7">
    <source>
        <dbReference type="SAM" id="Phobius"/>
    </source>
</evidence>
<keyword evidence="2" id="KW-0479">Metal-binding</keyword>
<comment type="caution">
    <text evidence="9">The sequence shown here is derived from an EMBL/GenBank/DDBJ whole genome shotgun (WGS) entry which is preliminary data.</text>
</comment>
<evidence type="ECO:0000313" key="9">
    <source>
        <dbReference type="EMBL" id="KXH50851.1"/>
    </source>
</evidence>
<dbReference type="PANTHER" id="PTHR10869">
    <property type="entry name" value="PROLYL 4-HYDROXYLASE ALPHA SUBUNIT"/>
    <property type="match status" value="1"/>
</dbReference>
<evidence type="ECO:0000313" key="10">
    <source>
        <dbReference type="Proteomes" id="UP000070121"/>
    </source>
</evidence>
<dbReference type="OrthoDB" id="420380at2759"/>
<dbReference type="AlphaFoldDB" id="A0A135TRY6"/>
<sequence>MKFSERAPAPGSVRTPSSWRSSPSGPIIYVGLAPIVVMIWSLLWPYWPSEEPGTKTYSIRVLSYDPLIIYIIGFLSLTERKFLASLSRDSERRFERSKVFQDGVHAIDSFRTSSTAFLATDNLIAERIIARASEVQGYTDRSKHEGLQLTRYETGQQFRPHLDPLEGHEGEAMHRLTTIFAIVEATCVECGTQFPNLRFNWTLEHPSWCNYVDCNEDKALTIKAVPGNAVFWKSWDTFGRIDNRTLHAGLPPEKGTKIGLNIWTNG</sequence>
<dbReference type="Pfam" id="PF13640">
    <property type="entry name" value="2OG-FeII_Oxy_3"/>
    <property type="match status" value="1"/>
</dbReference>
<dbReference type="EMBL" id="JFFI01001897">
    <property type="protein sequence ID" value="KXH50851.1"/>
    <property type="molecule type" value="Genomic_DNA"/>
</dbReference>
<dbReference type="InterPro" id="IPR044862">
    <property type="entry name" value="Pro_4_hyd_alph_FE2OG_OXY"/>
</dbReference>
<name>A0A135TRY6_9PEZI</name>
<dbReference type="GO" id="GO:0031418">
    <property type="term" value="F:L-ascorbic acid binding"/>
    <property type="evidence" value="ECO:0007669"/>
    <property type="project" value="InterPro"/>
</dbReference>
<comment type="cofactor">
    <cofactor evidence="1">
        <name>L-ascorbate</name>
        <dbReference type="ChEBI" id="CHEBI:38290"/>
    </cofactor>
</comment>
<keyword evidence="10" id="KW-1185">Reference proteome</keyword>
<feature type="transmembrane region" description="Helical" evidence="7">
    <location>
        <begin position="67"/>
        <end position="86"/>
    </location>
</feature>
<dbReference type="InterPro" id="IPR006620">
    <property type="entry name" value="Pro_4_hyd_alph"/>
</dbReference>
<keyword evidence="7" id="KW-1133">Transmembrane helix</keyword>
<dbReference type="GO" id="GO:0005783">
    <property type="term" value="C:endoplasmic reticulum"/>
    <property type="evidence" value="ECO:0007669"/>
    <property type="project" value="TreeGrafter"/>
</dbReference>
<keyword evidence="7" id="KW-0472">Membrane</keyword>
<dbReference type="InterPro" id="IPR045054">
    <property type="entry name" value="P4HA-like"/>
</dbReference>
<keyword evidence="3" id="KW-0223">Dioxygenase</keyword>
<organism evidence="9 10">
    <name type="scientific">Colletotrichum salicis</name>
    <dbReference type="NCBI Taxonomy" id="1209931"/>
    <lineage>
        <taxon>Eukaryota</taxon>
        <taxon>Fungi</taxon>
        <taxon>Dikarya</taxon>
        <taxon>Ascomycota</taxon>
        <taxon>Pezizomycotina</taxon>
        <taxon>Sordariomycetes</taxon>
        <taxon>Hypocreomycetidae</taxon>
        <taxon>Glomerellales</taxon>
        <taxon>Glomerellaceae</taxon>
        <taxon>Colletotrichum</taxon>
        <taxon>Colletotrichum acutatum species complex</taxon>
    </lineage>
</organism>
<accession>A0A135TRY6</accession>
<keyword evidence="5" id="KW-0408">Iron</keyword>
<evidence type="ECO:0000256" key="1">
    <source>
        <dbReference type="ARBA" id="ARBA00001961"/>
    </source>
</evidence>
<feature type="transmembrane region" description="Helical" evidence="7">
    <location>
        <begin position="27"/>
        <end position="47"/>
    </location>
</feature>
<evidence type="ECO:0000256" key="2">
    <source>
        <dbReference type="ARBA" id="ARBA00022723"/>
    </source>
</evidence>
<protein>
    <recommendedName>
        <fullName evidence="8">Prolyl 4-hydroxylase alpha subunit domain-containing protein</fullName>
    </recommendedName>
</protein>
<proteinExistence type="predicted"/>
<gene>
    <name evidence="9" type="ORF">CSAL01_13545</name>
</gene>
<feature type="region of interest" description="Disordered" evidence="6">
    <location>
        <begin position="1"/>
        <end position="21"/>
    </location>
</feature>
<dbReference type="Proteomes" id="UP000070121">
    <property type="component" value="Unassembled WGS sequence"/>
</dbReference>
<dbReference type="Gene3D" id="2.60.120.620">
    <property type="entry name" value="q2cbj1_9rhob like domain"/>
    <property type="match status" value="1"/>
</dbReference>
<dbReference type="SMART" id="SM00702">
    <property type="entry name" value="P4Hc"/>
    <property type="match status" value="1"/>
</dbReference>
<dbReference type="GO" id="GO:0005506">
    <property type="term" value="F:iron ion binding"/>
    <property type="evidence" value="ECO:0007669"/>
    <property type="project" value="InterPro"/>
</dbReference>
<reference evidence="9 10" key="1">
    <citation type="submission" date="2014-02" db="EMBL/GenBank/DDBJ databases">
        <title>The genome sequence of Colletotrichum salicis CBS 607.94.</title>
        <authorList>
            <person name="Baroncelli R."/>
            <person name="Thon M.R."/>
        </authorList>
    </citation>
    <scope>NUCLEOTIDE SEQUENCE [LARGE SCALE GENOMIC DNA]</scope>
    <source>
        <strain evidence="9 10">CBS 607.94</strain>
    </source>
</reference>
<feature type="domain" description="Prolyl 4-hydroxylase alpha subunit" evidence="8">
    <location>
        <begin position="66"/>
        <end position="265"/>
    </location>
</feature>
<evidence type="ECO:0000256" key="3">
    <source>
        <dbReference type="ARBA" id="ARBA00022964"/>
    </source>
</evidence>
<keyword evidence="4" id="KW-0560">Oxidoreductase</keyword>
<evidence type="ECO:0000256" key="4">
    <source>
        <dbReference type="ARBA" id="ARBA00023002"/>
    </source>
</evidence>
<dbReference type="GO" id="GO:0004656">
    <property type="term" value="F:procollagen-proline 4-dioxygenase activity"/>
    <property type="evidence" value="ECO:0007669"/>
    <property type="project" value="TreeGrafter"/>
</dbReference>
<evidence type="ECO:0000256" key="5">
    <source>
        <dbReference type="ARBA" id="ARBA00023004"/>
    </source>
</evidence>
<keyword evidence="7" id="KW-0812">Transmembrane</keyword>
<dbReference type="STRING" id="1209931.A0A135TRY6"/>
<evidence type="ECO:0000256" key="6">
    <source>
        <dbReference type="SAM" id="MobiDB-lite"/>
    </source>
</evidence>